<dbReference type="InterPro" id="IPR011990">
    <property type="entry name" value="TPR-like_helical_dom_sf"/>
</dbReference>
<dbReference type="InterPro" id="IPR019734">
    <property type="entry name" value="TPR_rpt"/>
</dbReference>
<comment type="caution">
    <text evidence="2">The sequence shown here is derived from an EMBL/GenBank/DDBJ whole genome shotgun (WGS) entry which is preliminary data.</text>
</comment>
<dbReference type="SMART" id="SM00028">
    <property type="entry name" value="TPR"/>
    <property type="match status" value="1"/>
</dbReference>
<dbReference type="SUPFAM" id="SSF48452">
    <property type="entry name" value="TPR-like"/>
    <property type="match status" value="1"/>
</dbReference>
<organism evidence="2 3">
    <name type="scientific">Gemelliphila asaccharolytica</name>
    <dbReference type="NCBI Taxonomy" id="502393"/>
    <lineage>
        <taxon>Bacteria</taxon>
        <taxon>Bacillati</taxon>
        <taxon>Bacillota</taxon>
        <taxon>Bacilli</taxon>
        <taxon>Bacillales</taxon>
        <taxon>Gemellaceae</taxon>
        <taxon>Gemelliphila</taxon>
    </lineage>
</organism>
<sequence length="381" mass="45082">MDIKEFLNEYDKLDKNSLKKEQLEEFRNIFFKNGLLEKALEVSKIIYEADKENEANVISYVDNLMHLGRKAEALVILYDAKKTPQTLFMGAIIYKQDKFYDVVVDKLIQAKNMLKDDSELEFLINNELINAYIELGEGEKAIDISYSIFESIKNIETFKIVMNTLISLSKFEDAISFYEKYNNEYNDYEIYYNLATSYKYLGNKLKAKEYLLKTLELNKDYIDVYMQLGFLSSGEEAIKYLEEYISSGGMEKEAYLQLTLLYKADMRYNDIRKMVRNVLKTMGIDKNTLYISINALRQLHETEKIYDIYKEYNQVKKDSKLLVLSLLSLSEEEDYIDFVCKEIKIHHPFLFKEDLYGELLENVYNITQDKLIKRYLDENNK</sequence>
<keyword evidence="1" id="KW-0802">TPR repeat</keyword>
<dbReference type="PROSITE" id="PS50005">
    <property type="entry name" value="TPR"/>
    <property type="match status" value="1"/>
</dbReference>
<evidence type="ECO:0000256" key="1">
    <source>
        <dbReference type="PROSITE-ProRule" id="PRU00339"/>
    </source>
</evidence>
<accession>A0ABR5TME1</accession>
<gene>
    <name evidence="2" type="ORF">HMPREF1871_00473</name>
</gene>
<evidence type="ECO:0000313" key="2">
    <source>
        <dbReference type="EMBL" id="KXB58449.1"/>
    </source>
</evidence>
<dbReference type="Gene3D" id="1.25.40.10">
    <property type="entry name" value="Tetratricopeptide repeat domain"/>
    <property type="match status" value="1"/>
</dbReference>
<proteinExistence type="predicted"/>
<feature type="repeat" description="TPR" evidence="1">
    <location>
        <begin position="188"/>
        <end position="221"/>
    </location>
</feature>
<name>A0ABR5TME1_9BACL</name>
<dbReference type="Proteomes" id="UP000070467">
    <property type="component" value="Unassembled WGS sequence"/>
</dbReference>
<dbReference type="EMBL" id="LSDB01000011">
    <property type="protein sequence ID" value="KXB58449.1"/>
    <property type="molecule type" value="Genomic_DNA"/>
</dbReference>
<dbReference type="RefSeq" id="WP_066129557.1">
    <property type="nucleotide sequence ID" value="NZ_KQ959864.1"/>
</dbReference>
<protein>
    <submittedName>
        <fullName evidence="2">Tetratricopeptide repeat protein</fullName>
    </submittedName>
</protein>
<reference evidence="2 3" key="1">
    <citation type="submission" date="2016-01" db="EMBL/GenBank/DDBJ databases">
        <authorList>
            <person name="Mitreva M."/>
            <person name="Pepin K.H."/>
            <person name="Mihindukulasuriya K.A."/>
            <person name="Fulton R."/>
            <person name="Fronick C."/>
            <person name="O'Laughlin M."/>
            <person name="Miner T."/>
            <person name="Herter B."/>
            <person name="Rosa B.A."/>
            <person name="Cordes M."/>
            <person name="Tomlinson C."/>
            <person name="Wollam A."/>
            <person name="Palsikar V.B."/>
            <person name="Mardis E.R."/>
            <person name="Wilson R.K."/>
        </authorList>
    </citation>
    <scope>NUCLEOTIDE SEQUENCE [LARGE SCALE GENOMIC DNA]</scope>
    <source>
        <strain evidence="2 3">KA00071</strain>
    </source>
</reference>
<evidence type="ECO:0000313" key="3">
    <source>
        <dbReference type="Proteomes" id="UP000070467"/>
    </source>
</evidence>
<keyword evidence="3" id="KW-1185">Reference proteome</keyword>